<comment type="subcellular location">
    <subcellularLocation>
        <location evidence="1 7">Cell membrane</location>
        <topology evidence="1 7">Multi-pass membrane protein</topology>
    </subcellularLocation>
</comment>
<evidence type="ECO:0000256" key="6">
    <source>
        <dbReference type="ARBA" id="ARBA00023136"/>
    </source>
</evidence>
<evidence type="ECO:0000256" key="4">
    <source>
        <dbReference type="ARBA" id="ARBA00022692"/>
    </source>
</evidence>
<feature type="transmembrane region" description="Helical" evidence="7">
    <location>
        <begin position="218"/>
        <end position="235"/>
    </location>
</feature>
<feature type="transmembrane region" description="Helical" evidence="7">
    <location>
        <begin position="91"/>
        <end position="114"/>
    </location>
</feature>
<dbReference type="EMBL" id="RBNR01000245">
    <property type="protein sequence ID" value="RML41724.1"/>
    <property type="molecule type" value="Genomic_DNA"/>
</dbReference>
<evidence type="ECO:0000313" key="9">
    <source>
        <dbReference type="EMBL" id="RML41724.1"/>
    </source>
</evidence>
<feature type="transmembrane region" description="Helical" evidence="7">
    <location>
        <begin position="155"/>
        <end position="180"/>
    </location>
</feature>
<dbReference type="Pfam" id="PF00528">
    <property type="entry name" value="BPD_transp_1"/>
    <property type="match status" value="1"/>
</dbReference>
<dbReference type="PROSITE" id="PS50928">
    <property type="entry name" value="ABC_TM1"/>
    <property type="match status" value="1"/>
</dbReference>
<dbReference type="Proteomes" id="UP000280292">
    <property type="component" value="Unassembled WGS sequence"/>
</dbReference>
<dbReference type="PANTHER" id="PTHR43386">
    <property type="entry name" value="OLIGOPEPTIDE TRANSPORT SYSTEM PERMEASE PROTEIN APPC"/>
    <property type="match status" value="1"/>
</dbReference>
<evidence type="ECO:0000313" key="10">
    <source>
        <dbReference type="Proteomes" id="UP000280292"/>
    </source>
</evidence>
<keyword evidence="6 7" id="KW-0472">Membrane</keyword>
<gene>
    <name evidence="9" type="ORF">ALQ95_100194</name>
</gene>
<evidence type="ECO:0000259" key="8">
    <source>
        <dbReference type="PROSITE" id="PS50928"/>
    </source>
</evidence>
<feature type="domain" description="ABC transmembrane type-1" evidence="8">
    <location>
        <begin position="153"/>
        <end position="342"/>
    </location>
</feature>
<comment type="caution">
    <text evidence="9">The sequence shown here is derived from an EMBL/GenBank/DDBJ whole genome shotgun (WGS) entry which is preliminary data.</text>
</comment>
<feature type="transmembrane region" description="Helical" evidence="7">
    <location>
        <begin position="319"/>
        <end position="342"/>
    </location>
</feature>
<evidence type="ECO:0000256" key="1">
    <source>
        <dbReference type="ARBA" id="ARBA00004651"/>
    </source>
</evidence>
<keyword evidence="4 7" id="KW-0812">Transmembrane</keyword>
<dbReference type="InterPro" id="IPR000515">
    <property type="entry name" value="MetI-like"/>
</dbReference>
<evidence type="ECO:0000256" key="5">
    <source>
        <dbReference type="ARBA" id="ARBA00022989"/>
    </source>
</evidence>
<protein>
    <submittedName>
        <fullName evidence="9">Binding-protein dependent transport system inner membrane protein</fullName>
    </submittedName>
</protein>
<evidence type="ECO:0000256" key="7">
    <source>
        <dbReference type="RuleBase" id="RU363032"/>
    </source>
</evidence>
<dbReference type="InterPro" id="IPR025966">
    <property type="entry name" value="OppC_N"/>
</dbReference>
<reference evidence="9 10" key="1">
    <citation type="submission" date="2018-08" db="EMBL/GenBank/DDBJ databases">
        <title>Recombination of ecologically and evolutionarily significant loci maintains genetic cohesion in the Pseudomonas syringae species complex.</title>
        <authorList>
            <person name="Dillon M."/>
            <person name="Thakur S."/>
            <person name="Almeida R.N.D."/>
            <person name="Weir B.S."/>
            <person name="Guttman D.S."/>
        </authorList>
    </citation>
    <scope>NUCLEOTIDE SEQUENCE [LARGE SCALE GENOMIC DNA]</scope>
    <source>
        <strain evidence="9 10">ICMP 3883</strain>
    </source>
</reference>
<organism evidence="9 10">
    <name type="scientific">Pseudomonas syringae pv. ribicola</name>
    <dbReference type="NCBI Taxonomy" id="55398"/>
    <lineage>
        <taxon>Bacteria</taxon>
        <taxon>Pseudomonadati</taxon>
        <taxon>Pseudomonadota</taxon>
        <taxon>Gammaproteobacteria</taxon>
        <taxon>Pseudomonadales</taxon>
        <taxon>Pseudomonadaceae</taxon>
        <taxon>Pseudomonas</taxon>
    </lineage>
</organism>
<proteinExistence type="inferred from homology"/>
<dbReference type="FunFam" id="1.10.3720.10:FF:000118">
    <property type="entry name" value="Peptide ABC transporter, permease protein"/>
    <property type="match status" value="1"/>
</dbReference>
<dbReference type="GO" id="GO:0055085">
    <property type="term" value="P:transmembrane transport"/>
    <property type="evidence" value="ECO:0007669"/>
    <property type="project" value="InterPro"/>
</dbReference>
<evidence type="ECO:0000256" key="2">
    <source>
        <dbReference type="ARBA" id="ARBA00022448"/>
    </source>
</evidence>
<feature type="transmembrane region" description="Helical" evidence="7">
    <location>
        <begin position="192"/>
        <end position="212"/>
    </location>
</feature>
<dbReference type="InterPro" id="IPR050366">
    <property type="entry name" value="BP-dependent_transpt_permease"/>
</dbReference>
<evidence type="ECO:0000256" key="3">
    <source>
        <dbReference type="ARBA" id="ARBA00022475"/>
    </source>
</evidence>
<dbReference type="GO" id="GO:0005886">
    <property type="term" value="C:plasma membrane"/>
    <property type="evidence" value="ECO:0007669"/>
    <property type="project" value="UniProtKB-SubCell"/>
</dbReference>
<dbReference type="InterPro" id="IPR035906">
    <property type="entry name" value="MetI-like_sf"/>
</dbReference>
<sequence>MADQRHGGYRKSVCHPRHWPVVGARHFQSRLHGGAGCGDGAGLCHGHRQLPRRCGHGCDRPAGEHQMSVAQAHLRPQWRSRLRLRLRNGRLAMLMGGSLLGLWLLLALFAPWLAPYDPIYQNTELRLLAPHLAHPFGTDNFGRDILSRVIWAARVDLQICVIGVIFPFMIGTFVGALSGYIGGRFDNLCMRLIDIVLAFPFLVLMLAIIAILGPGLSSFYIAMALVGWVSYARLIRSQILVLKESDFALAAKSLGFGHLRILFRHLLPNAMFGSIVFSMSDAVLVLLSGASVSYLGLGVQPPLAEWGTMVAEGQAFLTSAWWICTFPGLAIVTLAMGFSLLADGVAETLGERR</sequence>
<dbReference type="CDD" id="cd06261">
    <property type="entry name" value="TM_PBP2"/>
    <property type="match status" value="1"/>
</dbReference>
<comment type="similarity">
    <text evidence="7">Belongs to the binding-protein-dependent transport system permease family.</text>
</comment>
<dbReference type="Pfam" id="PF12911">
    <property type="entry name" value="OppC_N"/>
    <property type="match status" value="1"/>
</dbReference>
<dbReference type="SUPFAM" id="SSF161098">
    <property type="entry name" value="MetI-like"/>
    <property type="match status" value="1"/>
</dbReference>
<dbReference type="Gene3D" id="1.10.3720.10">
    <property type="entry name" value="MetI-like"/>
    <property type="match status" value="1"/>
</dbReference>
<keyword evidence="3" id="KW-1003">Cell membrane</keyword>
<accession>A0A3M2VR52</accession>
<keyword evidence="2 7" id="KW-0813">Transport</keyword>
<keyword evidence="5 7" id="KW-1133">Transmembrane helix</keyword>
<dbReference type="AlphaFoldDB" id="A0A3M2VR52"/>
<name>A0A3M2VR52_PSESI</name>
<dbReference type="PANTHER" id="PTHR43386:SF1">
    <property type="entry name" value="D,D-DIPEPTIDE TRANSPORT SYSTEM PERMEASE PROTEIN DDPC-RELATED"/>
    <property type="match status" value="1"/>
</dbReference>
<feature type="transmembrane region" description="Helical" evidence="7">
    <location>
        <begin position="270"/>
        <end position="299"/>
    </location>
</feature>